<dbReference type="EMBL" id="PQFF01000081">
    <property type="protein sequence ID" value="RHZ84166.1"/>
    <property type="molecule type" value="Genomic_DNA"/>
</dbReference>
<dbReference type="OrthoDB" id="10465952at2759"/>
<dbReference type="AlphaFoldDB" id="A0A397JDY5"/>
<keyword evidence="2" id="KW-1185">Reference proteome</keyword>
<dbReference type="Proteomes" id="UP000266861">
    <property type="component" value="Unassembled WGS sequence"/>
</dbReference>
<sequence length="79" mass="8972">MDVVKSLRAKVEIAKKLLKASICLYTELRKINVEEASTSDNEKQIRELFINELSLENYLEAEKSESGISLDELVGKHGY</sequence>
<gene>
    <name evidence="1" type="ORF">Glove_85g15</name>
</gene>
<proteinExistence type="predicted"/>
<evidence type="ECO:0000313" key="1">
    <source>
        <dbReference type="EMBL" id="RHZ84166.1"/>
    </source>
</evidence>
<organism evidence="1 2">
    <name type="scientific">Diversispora epigaea</name>
    <dbReference type="NCBI Taxonomy" id="1348612"/>
    <lineage>
        <taxon>Eukaryota</taxon>
        <taxon>Fungi</taxon>
        <taxon>Fungi incertae sedis</taxon>
        <taxon>Mucoromycota</taxon>
        <taxon>Glomeromycotina</taxon>
        <taxon>Glomeromycetes</taxon>
        <taxon>Diversisporales</taxon>
        <taxon>Diversisporaceae</taxon>
        <taxon>Diversispora</taxon>
    </lineage>
</organism>
<protein>
    <submittedName>
        <fullName evidence="1">Uncharacterized protein</fullName>
    </submittedName>
</protein>
<evidence type="ECO:0000313" key="2">
    <source>
        <dbReference type="Proteomes" id="UP000266861"/>
    </source>
</evidence>
<accession>A0A397JDY5</accession>
<comment type="caution">
    <text evidence="1">The sequence shown here is derived from an EMBL/GenBank/DDBJ whole genome shotgun (WGS) entry which is preliminary data.</text>
</comment>
<name>A0A397JDY5_9GLOM</name>
<reference evidence="1 2" key="1">
    <citation type="submission" date="2018-08" db="EMBL/GenBank/DDBJ databases">
        <title>Genome and evolution of the arbuscular mycorrhizal fungus Diversispora epigaea (formerly Glomus versiforme) and its bacterial endosymbionts.</title>
        <authorList>
            <person name="Sun X."/>
            <person name="Fei Z."/>
            <person name="Harrison M."/>
        </authorList>
    </citation>
    <scope>NUCLEOTIDE SEQUENCE [LARGE SCALE GENOMIC DNA]</scope>
    <source>
        <strain evidence="1 2">IT104</strain>
    </source>
</reference>